<comment type="caution">
    <text evidence="1">The sequence shown here is derived from an EMBL/GenBank/DDBJ whole genome shotgun (WGS) entry which is preliminary data.</text>
</comment>
<sequence>MLCNPTEVASSLAVSSVLVSTKSSQLPEKKKNLLQSNLQPAKGIGKISMIVVGGGDARQFGGGCDNLIIAMLSTLVVPLKALGFYCSSNSSDAATTCKARWNSKCS</sequence>
<dbReference type="AlphaFoldDB" id="A0A9Q0HFN7"/>
<name>A0A9Q0HFN7_9MAGN</name>
<dbReference type="EMBL" id="JAMYWD010000008">
    <property type="protein sequence ID" value="KAJ4962724.1"/>
    <property type="molecule type" value="Genomic_DNA"/>
</dbReference>
<evidence type="ECO:0000313" key="2">
    <source>
        <dbReference type="Proteomes" id="UP001141806"/>
    </source>
</evidence>
<dbReference type="Proteomes" id="UP001141806">
    <property type="component" value="Unassembled WGS sequence"/>
</dbReference>
<reference evidence="1" key="1">
    <citation type="journal article" date="2023" name="Plant J.">
        <title>The genome of the king protea, Protea cynaroides.</title>
        <authorList>
            <person name="Chang J."/>
            <person name="Duong T.A."/>
            <person name="Schoeman C."/>
            <person name="Ma X."/>
            <person name="Roodt D."/>
            <person name="Barker N."/>
            <person name="Li Z."/>
            <person name="Van de Peer Y."/>
            <person name="Mizrachi E."/>
        </authorList>
    </citation>
    <scope>NUCLEOTIDE SEQUENCE</scope>
    <source>
        <tissue evidence="1">Young leaves</tissue>
    </source>
</reference>
<evidence type="ECO:0000313" key="1">
    <source>
        <dbReference type="EMBL" id="KAJ4962724.1"/>
    </source>
</evidence>
<keyword evidence="2" id="KW-1185">Reference proteome</keyword>
<organism evidence="1 2">
    <name type="scientific">Protea cynaroides</name>
    <dbReference type="NCBI Taxonomy" id="273540"/>
    <lineage>
        <taxon>Eukaryota</taxon>
        <taxon>Viridiplantae</taxon>
        <taxon>Streptophyta</taxon>
        <taxon>Embryophyta</taxon>
        <taxon>Tracheophyta</taxon>
        <taxon>Spermatophyta</taxon>
        <taxon>Magnoliopsida</taxon>
        <taxon>Proteales</taxon>
        <taxon>Proteaceae</taxon>
        <taxon>Protea</taxon>
    </lineage>
</organism>
<gene>
    <name evidence="1" type="ORF">NE237_022663</name>
</gene>
<protein>
    <submittedName>
        <fullName evidence="1">Uncharacterized protein</fullName>
    </submittedName>
</protein>
<proteinExistence type="predicted"/>
<accession>A0A9Q0HFN7</accession>